<feature type="region of interest" description="Disordered" evidence="2">
    <location>
        <begin position="1"/>
        <end position="29"/>
    </location>
</feature>
<evidence type="ECO:0000313" key="4">
    <source>
        <dbReference type="Proteomes" id="UP000223968"/>
    </source>
</evidence>
<evidence type="ECO:0000256" key="2">
    <source>
        <dbReference type="SAM" id="MobiDB-lite"/>
    </source>
</evidence>
<feature type="coiled-coil region" evidence="1">
    <location>
        <begin position="418"/>
        <end position="445"/>
    </location>
</feature>
<feature type="compositionally biased region" description="Polar residues" evidence="2">
    <location>
        <begin position="402"/>
        <end position="411"/>
    </location>
</feature>
<feature type="compositionally biased region" description="Basic and acidic residues" evidence="2">
    <location>
        <begin position="180"/>
        <end position="192"/>
    </location>
</feature>
<comment type="caution">
    <text evidence="3">The sequence shown here is derived from an EMBL/GenBank/DDBJ whole genome shotgun (WGS) entry which is preliminary data.</text>
</comment>
<feature type="compositionally biased region" description="Polar residues" evidence="2">
    <location>
        <begin position="1"/>
        <end position="27"/>
    </location>
</feature>
<feature type="region of interest" description="Disordered" evidence="2">
    <location>
        <begin position="157"/>
        <end position="199"/>
    </location>
</feature>
<dbReference type="EMBL" id="PDNB01000039">
    <property type="protein sequence ID" value="PGH14001.1"/>
    <property type="molecule type" value="Genomic_DNA"/>
</dbReference>
<dbReference type="Proteomes" id="UP000223968">
    <property type="component" value="Unassembled WGS sequence"/>
</dbReference>
<feature type="region of interest" description="Disordered" evidence="2">
    <location>
        <begin position="330"/>
        <end position="414"/>
    </location>
</feature>
<reference evidence="3 4" key="1">
    <citation type="submission" date="2017-10" db="EMBL/GenBank/DDBJ databases">
        <title>Comparative genomics in systemic dimorphic fungi from Ajellomycetaceae.</title>
        <authorList>
            <person name="Munoz J.F."/>
            <person name="Mcewen J.G."/>
            <person name="Clay O.K."/>
            <person name="Cuomo C.A."/>
        </authorList>
    </citation>
    <scope>NUCLEOTIDE SEQUENCE [LARGE SCALE GENOMIC DNA]</scope>
    <source>
        <strain evidence="3 4">UAMH5409</strain>
    </source>
</reference>
<feature type="compositionally biased region" description="Low complexity" evidence="2">
    <location>
        <begin position="345"/>
        <end position="367"/>
    </location>
</feature>
<sequence>MSSLFSPKSKTQRASLSSKNTEQNDLSTGYYGFGSRSTFPKIRKKRPPPINISLGNASIFISGVDPKSNAVYSDIPWSPVSTLTPHPSGCVNPICREKEALMLRSQPFPPCFCCQHSWPARSQPQTPTAQCFSAVELPGSTAGTAESVELDVPTTPIRTSFRNSEARVFEPPPDLVQSPGRDDGPRASESNRRKPQTQFNSESCWDMDFWELLEVVPRLSADGIKENWHPAMVEQARRVCERSPNLGSEDRDDASELRNEMHALSDLEDLKHQYEELLIAKEKEIVQLRQSNESQFDFLCTFISTLNGSESSFSVNHDINEAITELLAKHHQQRPEEAAFSQEISSTSHPQPQPRPQSRFRSVSQPQDPRPRRSSTSHTELRTPNHRNTTRTNRPKNDTESKVNPSRQGPDSTLILELKQYKAATKRLERDIRERDAQIALLNKKIFQLLNMDLAATTTSALEYPPRTEKDLQSPAPAPPHRRKRPSTITSMTTNNTRFSFGEYVGIGAEALDVVNVRKGETTAVVPRGGGAFFWRKGEKKDVVFRNTFSPFS</sequence>
<proteinExistence type="predicted"/>
<accession>A0A2B7XYZ6</accession>
<dbReference type="AlphaFoldDB" id="A0A2B7XYZ6"/>
<evidence type="ECO:0000256" key="1">
    <source>
        <dbReference type="SAM" id="Coils"/>
    </source>
</evidence>
<dbReference type="OrthoDB" id="4187300at2759"/>
<gene>
    <name evidence="3" type="ORF">AJ79_03270</name>
</gene>
<organism evidence="3 4">
    <name type="scientific">Helicocarpus griseus UAMH5409</name>
    <dbReference type="NCBI Taxonomy" id="1447875"/>
    <lineage>
        <taxon>Eukaryota</taxon>
        <taxon>Fungi</taxon>
        <taxon>Dikarya</taxon>
        <taxon>Ascomycota</taxon>
        <taxon>Pezizomycotina</taxon>
        <taxon>Eurotiomycetes</taxon>
        <taxon>Eurotiomycetidae</taxon>
        <taxon>Onygenales</taxon>
        <taxon>Ajellomycetaceae</taxon>
        <taxon>Helicocarpus</taxon>
    </lineage>
</organism>
<keyword evidence="4" id="KW-1185">Reference proteome</keyword>
<feature type="coiled-coil region" evidence="1">
    <location>
        <begin position="257"/>
        <end position="291"/>
    </location>
</feature>
<feature type="region of interest" description="Disordered" evidence="2">
    <location>
        <begin position="464"/>
        <end position="493"/>
    </location>
</feature>
<name>A0A2B7XYZ6_9EURO</name>
<evidence type="ECO:0000313" key="3">
    <source>
        <dbReference type="EMBL" id="PGH14001.1"/>
    </source>
</evidence>
<keyword evidence="1" id="KW-0175">Coiled coil</keyword>
<protein>
    <submittedName>
        <fullName evidence="3">Uncharacterized protein</fullName>
    </submittedName>
</protein>